<dbReference type="InterPro" id="IPR029063">
    <property type="entry name" value="SAM-dependent_MTases_sf"/>
</dbReference>
<dbReference type="EMBL" id="NCWY01000008">
    <property type="protein sequence ID" value="PAK95325.1"/>
    <property type="molecule type" value="Genomic_DNA"/>
</dbReference>
<dbReference type="PANTHER" id="PTHR10509">
    <property type="entry name" value="O-METHYLTRANSFERASE-RELATED"/>
    <property type="match status" value="1"/>
</dbReference>
<comment type="caution">
    <text evidence="4">The sequence shown here is derived from an EMBL/GenBank/DDBJ whole genome shotgun (WGS) entry which is preliminary data.</text>
</comment>
<evidence type="ECO:0000313" key="5">
    <source>
        <dbReference type="Proteomes" id="UP000216867"/>
    </source>
</evidence>
<keyword evidence="1 4" id="KW-0489">Methyltransferase</keyword>
<keyword evidence="3" id="KW-0949">S-adenosyl-L-methionine</keyword>
<dbReference type="GO" id="GO:0008757">
    <property type="term" value="F:S-adenosylmethionine-dependent methyltransferase activity"/>
    <property type="evidence" value="ECO:0007669"/>
    <property type="project" value="TreeGrafter"/>
</dbReference>
<dbReference type="RefSeq" id="WP_095376284.1">
    <property type="nucleotide sequence ID" value="NZ_NCWY01000008.1"/>
</dbReference>
<dbReference type="InterPro" id="IPR050362">
    <property type="entry name" value="Cation-dep_OMT"/>
</dbReference>
<evidence type="ECO:0000256" key="3">
    <source>
        <dbReference type="ARBA" id="ARBA00022691"/>
    </source>
</evidence>
<proteinExistence type="predicted"/>
<reference evidence="4 5" key="1">
    <citation type="submission" date="2017-04" db="EMBL/GenBank/DDBJ databases">
        <title>Kefir bacterial isolates.</title>
        <authorList>
            <person name="Kim Y."/>
            <person name="Blasche S."/>
            <person name="Patil K.R."/>
        </authorList>
    </citation>
    <scope>NUCLEOTIDE SEQUENCE [LARGE SCALE GENOMIC DNA]</scope>
    <source>
        <strain evidence="4 5">OG2</strain>
    </source>
</reference>
<organism evidence="4 5">
    <name type="scientific">Brevibacterium casei</name>
    <dbReference type="NCBI Taxonomy" id="33889"/>
    <lineage>
        <taxon>Bacteria</taxon>
        <taxon>Bacillati</taxon>
        <taxon>Actinomycetota</taxon>
        <taxon>Actinomycetes</taxon>
        <taxon>Micrococcales</taxon>
        <taxon>Brevibacteriaceae</taxon>
        <taxon>Brevibacterium</taxon>
    </lineage>
</organism>
<dbReference type="PROSITE" id="PS51682">
    <property type="entry name" value="SAM_OMT_I"/>
    <property type="match status" value="1"/>
</dbReference>
<dbReference type="InterPro" id="IPR002935">
    <property type="entry name" value="SAM_O-MeTrfase"/>
</dbReference>
<keyword evidence="2 4" id="KW-0808">Transferase</keyword>
<dbReference type="GO" id="GO:0032259">
    <property type="term" value="P:methylation"/>
    <property type="evidence" value="ECO:0007669"/>
    <property type="project" value="UniProtKB-KW"/>
</dbReference>
<gene>
    <name evidence="4" type="ORF">B8X04_10960</name>
</gene>
<dbReference type="Pfam" id="PF01596">
    <property type="entry name" value="Methyltransf_3"/>
    <property type="match status" value="1"/>
</dbReference>
<dbReference type="SUPFAM" id="SSF53335">
    <property type="entry name" value="S-adenosyl-L-methionine-dependent methyltransferases"/>
    <property type="match status" value="1"/>
</dbReference>
<dbReference type="GO" id="GO:0008171">
    <property type="term" value="F:O-methyltransferase activity"/>
    <property type="evidence" value="ECO:0007669"/>
    <property type="project" value="InterPro"/>
</dbReference>
<dbReference type="Gene3D" id="3.40.50.150">
    <property type="entry name" value="Vaccinia Virus protein VP39"/>
    <property type="match status" value="1"/>
</dbReference>
<dbReference type="AlphaFoldDB" id="A0A269ZC46"/>
<accession>A0A269ZC46</accession>
<protein>
    <submittedName>
        <fullName evidence="4">Methyltransferase</fullName>
    </submittedName>
</protein>
<dbReference type="Proteomes" id="UP000216867">
    <property type="component" value="Unassembled WGS sequence"/>
</dbReference>
<evidence type="ECO:0000256" key="2">
    <source>
        <dbReference type="ARBA" id="ARBA00022679"/>
    </source>
</evidence>
<dbReference type="PANTHER" id="PTHR10509:SF14">
    <property type="entry name" value="CAFFEOYL-COA O-METHYLTRANSFERASE 3-RELATED"/>
    <property type="match status" value="1"/>
</dbReference>
<name>A0A269ZC46_9MICO</name>
<evidence type="ECO:0000256" key="1">
    <source>
        <dbReference type="ARBA" id="ARBA00022603"/>
    </source>
</evidence>
<sequence length="238" mass="25521">MVNEERTTPVNRYDSTVAWREVDEYFISHLTPEDDALVAARESGADTTMPNAEVAANQGALLGLIAQIAGAKRILEFGTLAGYSTIWFARAVGDDGHVVTFELEPDNAEVARANLDRAGVGDRVEIHVGPAAESARTLIDSGTSTGTEPFDLVFIDADKPNNPRYLEAALALTEPGAVIIIDNVVRNGAVTDQNPDDPRVTGVQTVTRMIAENPNLDATALQTVGVKGWDGLIIARRR</sequence>
<evidence type="ECO:0000313" key="4">
    <source>
        <dbReference type="EMBL" id="PAK95325.1"/>
    </source>
</evidence>